<protein>
    <submittedName>
        <fullName evidence="2">Uncharacterized protein</fullName>
    </submittedName>
</protein>
<organism evidence="2 3">
    <name type="scientific">Dokdonia sinensis</name>
    <dbReference type="NCBI Taxonomy" id="2479847"/>
    <lineage>
        <taxon>Bacteria</taxon>
        <taxon>Pseudomonadati</taxon>
        <taxon>Bacteroidota</taxon>
        <taxon>Flavobacteriia</taxon>
        <taxon>Flavobacteriales</taxon>
        <taxon>Flavobacteriaceae</taxon>
        <taxon>Dokdonia</taxon>
    </lineage>
</organism>
<keyword evidence="3" id="KW-1185">Reference proteome</keyword>
<dbReference type="AlphaFoldDB" id="A0A3M0G4Y4"/>
<feature type="transmembrane region" description="Helical" evidence="1">
    <location>
        <begin position="95"/>
        <end position="115"/>
    </location>
</feature>
<feature type="transmembrane region" description="Helical" evidence="1">
    <location>
        <begin position="127"/>
        <end position="147"/>
    </location>
</feature>
<accession>A0A3M0G4Y4</accession>
<sequence>MSKRRNNYVLAVLFFFLLKDIFIQSYEEGVGYIMYLAFGILAYTTLVIERLPKLKEITLNKTLVFVSILLITANTYTLHVIMNMIGFVFESTTQVAMFYMYGAFMMILSVSAVAYNNQANSNRSLLFTFMVFAFILSDVTSLFAYYFGIEFCYYIDRVSYLLGFAFLINYGLNFSLIREEKQQLEQLIGNEYAEIEDFDYSAFAKAYSEEFEIADSKASLYTFLENRNAKDG</sequence>
<evidence type="ECO:0000313" key="2">
    <source>
        <dbReference type="EMBL" id="RMB56229.1"/>
    </source>
</evidence>
<feature type="transmembrane region" description="Helical" evidence="1">
    <location>
        <begin position="32"/>
        <end position="51"/>
    </location>
</feature>
<gene>
    <name evidence="2" type="ORF">EAX61_15340</name>
</gene>
<feature type="transmembrane region" description="Helical" evidence="1">
    <location>
        <begin position="63"/>
        <end position="89"/>
    </location>
</feature>
<feature type="transmembrane region" description="Helical" evidence="1">
    <location>
        <begin position="159"/>
        <end position="177"/>
    </location>
</feature>
<keyword evidence="1" id="KW-0472">Membrane</keyword>
<keyword evidence="1" id="KW-1133">Transmembrane helix</keyword>
<dbReference type="EMBL" id="REFV01000020">
    <property type="protein sequence ID" value="RMB56229.1"/>
    <property type="molecule type" value="Genomic_DNA"/>
</dbReference>
<evidence type="ECO:0000313" key="3">
    <source>
        <dbReference type="Proteomes" id="UP000281985"/>
    </source>
</evidence>
<dbReference type="Proteomes" id="UP000281985">
    <property type="component" value="Unassembled WGS sequence"/>
</dbReference>
<proteinExistence type="predicted"/>
<evidence type="ECO:0000256" key="1">
    <source>
        <dbReference type="SAM" id="Phobius"/>
    </source>
</evidence>
<reference evidence="2 3" key="1">
    <citation type="submission" date="2018-10" db="EMBL/GenBank/DDBJ databases">
        <title>Dokdonia luteus sp. nov., isolated from sea water.</title>
        <authorList>
            <person name="Zhou L.Y."/>
            <person name="Du Z.J."/>
        </authorList>
    </citation>
    <scope>NUCLEOTIDE SEQUENCE [LARGE SCALE GENOMIC DNA]</scope>
    <source>
        <strain evidence="2 3">SH27</strain>
    </source>
</reference>
<dbReference type="RefSeq" id="WP_121918594.1">
    <property type="nucleotide sequence ID" value="NZ_REFV01000020.1"/>
</dbReference>
<name>A0A3M0G4Y4_9FLAO</name>
<dbReference type="OrthoDB" id="1418276at2"/>
<feature type="transmembrane region" description="Helical" evidence="1">
    <location>
        <begin position="7"/>
        <end position="26"/>
    </location>
</feature>
<keyword evidence="1" id="KW-0812">Transmembrane</keyword>
<comment type="caution">
    <text evidence="2">The sequence shown here is derived from an EMBL/GenBank/DDBJ whole genome shotgun (WGS) entry which is preliminary data.</text>
</comment>